<evidence type="ECO:0000313" key="2">
    <source>
        <dbReference type="EMBL" id="KAF2029775.1"/>
    </source>
</evidence>
<feature type="compositionally biased region" description="Low complexity" evidence="1">
    <location>
        <begin position="193"/>
        <end position="204"/>
    </location>
</feature>
<proteinExistence type="predicted"/>
<evidence type="ECO:0000256" key="1">
    <source>
        <dbReference type="SAM" id="MobiDB-lite"/>
    </source>
</evidence>
<dbReference type="OrthoDB" id="3737134at2759"/>
<reference evidence="2" key="1">
    <citation type="journal article" date="2020" name="Stud. Mycol.">
        <title>101 Dothideomycetes genomes: a test case for predicting lifestyles and emergence of pathogens.</title>
        <authorList>
            <person name="Haridas S."/>
            <person name="Albert R."/>
            <person name="Binder M."/>
            <person name="Bloem J."/>
            <person name="Labutti K."/>
            <person name="Salamov A."/>
            <person name="Andreopoulos B."/>
            <person name="Baker S."/>
            <person name="Barry K."/>
            <person name="Bills G."/>
            <person name="Bluhm B."/>
            <person name="Cannon C."/>
            <person name="Castanera R."/>
            <person name="Culley D."/>
            <person name="Daum C."/>
            <person name="Ezra D."/>
            <person name="Gonzalez J."/>
            <person name="Henrissat B."/>
            <person name="Kuo A."/>
            <person name="Liang C."/>
            <person name="Lipzen A."/>
            <person name="Lutzoni F."/>
            <person name="Magnuson J."/>
            <person name="Mondo S."/>
            <person name="Nolan M."/>
            <person name="Ohm R."/>
            <person name="Pangilinan J."/>
            <person name="Park H.-J."/>
            <person name="Ramirez L."/>
            <person name="Alfaro M."/>
            <person name="Sun H."/>
            <person name="Tritt A."/>
            <person name="Yoshinaga Y."/>
            <person name="Zwiers L.-H."/>
            <person name="Turgeon B."/>
            <person name="Goodwin S."/>
            <person name="Spatafora J."/>
            <person name="Crous P."/>
            <person name="Grigoriev I."/>
        </authorList>
    </citation>
    <scope>NUCLEOTIDE SEQUENCE</scope>
    <source>
        <strain evidence="2">CBS 110217</strain>
    </source>
</reference>
<sequence>MAIFLVSKRGVPVLAYLSSPDASQCCRLIVKHAELYKQATVSLQFSLPSNSKEIVTLLYDADNLVPDESSLTQETASLTSNQLEHLTREITPQLMRMCLSLRQLCPISCSARLLPKHNDQAFLHQLLELASAKKVHILFDFKWVHQQHHAAFQQIIRCQGNLTGLPADLSTLYQPKEWSAAFYPLKNAGSEAPPSSLAASKKPPIQARTSPTPDLPQKRAFLGCAPNSTPSLDVSHSPTKRSTAASTVLIATPEAPPLYDDIYSWHARTNPAFVPLSSSNDVLLSAALELPGSPTEKATTAATPSPEPSSSLVANALDLDEAMYRAVQKLLPQAVRENLPSPITKFHDETYEQVERLRSTAVEEFDKLLAEKELDFEIAKDDNITELDHVFAGKVAEFKDRAEEIADEVHDRAYSRFGQKLEWLIQEQTAILFERRALKLDRRAVSLPL</sequence>
<accession>A0A9P4LM14</accession>
<keyword evidence="3" id="KW-1185">Reference proteome</keyword>
<gene>
    <name evidence="2" type="ORF">EK21DRAFT_89551</name>
</gene>
<dbReference type="EMBL" id="ML978197">
    <property type="protein sequence ID" value="KAF2029775.1"/>
    <property type="molecule type" value="Genomic_DNA"/>
</dbReference>
<comment type="caution">
    <text evidence="2">The sequence shown here is derived from an EMBL/GenBank/DDBJ whole genome shotgun (WGS) entry which is preliminary data.</text>
</comment>
<dbReference type="Proteomes" id="UP000799777">
    <property type="component" value="Unassembled WGS sequence"/>
</dbReference>
<protein>
    <submittedName>
        <fullName evidence="2">Uncharacterized protein</fullName>
    </submittedName>
</protein>
<organism evidence="2 3">
    <name type="scientific">Setomelanomma holmii</name>
    <dbReference type="NCBI Taxonomy" id="210430"/>
    <lineage>
        <taxon>Eukaryota</taxon>
        <taxon>Fungi</taxon>
        <taxon>Dikarya</taxon>
        <taxon>Ascomycota</taxon>
        <taxon>Pezizomycotina</taxon>
        <taxon>Dothideomycetes</taxon>
        <taxon>Pleosporomycetidae</taxon>
        <taxon>Pleosporales</taxon>
        <taxon>Pleosporineae</taxon>
        <taxon>Phaeosphaeriaceae</taxon>
        <taxon>Setomelanomma</taxon>
    </lineage>
</organism>
<evidence type="ECO:0000313" key="3">
    <source>
        <dbReference type="Proteomes" id="UP000799777"/>
    </source>
</evidence>
<feature type="region of interest" description="Disordered" evidence="1">
    <location>
        <begin position="193"/>
        <end position="213"/>
    </location>
</feature>
<name>A0A9P4LM14_9PLEO</name>
<dbReference type="AlphaFoldDB" id="A0A9P4LM14"/>